<dbReference type="Pfam" id="PF00456">
    <property type="entry name" value="Transketolase_N"/>
    <property type="match status" value="1"/>
</dbReference>
<dbReference type="InterPro" id="IPR041621">
    <property type="entry name" value="PDH_E1_M"/>
</dbReference>
<keyword evidence="7 9" id="KW-0670">Pyruvate</keyword>
<feature type="domain" description="Transketolase N-terminal" evidence="10">
    <location>
        <begin position="159"/>
        <end position="320"/>
    </location>
</feature>
<evidence type="ECO:0000313" key="14">
    <source>
        <dbReference type="Proteomes" id="UP001239462"/>
    </source>
</evidence>
<evidence type="ECO:0000259" key="10">
    <source>
        <dbReference type="Pfam" id="PF00456"/>
    </source>
</evidence>
<keyword evidence="6 9" id="KW-0786">Thiamine pyrophosphate</keyword>
<evidence type="ECO:0000256" key="9">
    <source>
        <dbReference type="PIRNR" id="PIRNR000156"/>
    </source>
</evidence>
<dbReference type="Proteomes" id="UP001239462">
    <property type="component" value="Unassembled WGS sequence"/>
</dbReference>
<comment type="cofactor">
    <cofactor evidence="1 9">
        <name>thiamine diphosphate</name>
        <dbReference type="ChEBI" id="CHEBI:58937"/>
    </cofactor>
</comment>
<sequence>MSDSKTIAQDEVRKQLGELERQSEIDVDSAETNEWMASLEYVLKSKGPERVRFLLEKLRDRAAQEGVHAVAADTNTPYLNSIPVHEQPAYPGNRDLERRIKSIIRWNAMAMVVGGNNRGGGVGGHISTFASSATLYEVAFNHFFRGRGEDGFSGDSVYFQGHASPGMYSRAFVEGRLSAEQLTNFRRELEDGGGLSSYPHPWLMPSFWEYPTVSMGLGPIMAIYQARFNEYLRDRGIKDTSGQRVWAFLGDGECDEPETLGAIGLASREKLENLIFVINCNLQRLDGPVRGNAKIIQELESIFRGAGWNVIKVIWGGDWDELLARDESGLLVKRMGEVVDGQYQKYTGMPGSYIREHFFGKYPELLKLVENYSDEKLEKLSRGGHDPEKVYAAYKTATEMKNGKPTVVLAKTIKGYGLGEAGEGRNVAHNQKKLNDEELLEFRSRFGIPISDEEVVKTPFYKPPANSHEIKYLHERRKALGGYLPSRPTEPLTMEVPSMEDMTKVIKKLENKTISTTFAVVQTLIALCRDKKIGKFMVPIVPDESRTFGMEGMFRQFGIYAHAGQLYEPVDSAIISYYKEAQDGQILEEGITEAGSMASFNAAGTAYSCHGVNMIPFYIYYSMFGFQRIGDLIWAAADMRAKGFLIGGTAGRTTLNGEGLQHQDGHSLLNAIAFPTVRSYDPAFAYEAVVVVQHGLKKMYAEGDTCIYYLMSENEAYEHPEMPAGCEEGIVKGMYKYQSRDVDSPKARVQLFGSGAILNCVLKAQEILAEQYGIASDAWSVTSYTELRREAAACQRWNMLHPTETPRKSYLEECVEGVEGPFISASDYVRALGEQLTPWMPGDYFVLGTDGMGRSETREALRRHFEVDAESIVIATLSRLSKAGVFGPEDVQKAIEDLGYNPDKVDPYYA</sequence>
<evidence type="ECO:0000256" key="1">
    <source>
        <dbReference type="ARBA" id="ARBA00001964"/>
    </source>
</evidence>
<dbReference type="NCBIfam" id="TIGR00759">
    <property type="entry name" value="aceE"/>
    <property type="match status" value="1"/>
</dbReference>
<evidence type="ECO:0000313" key="13">
    <source>
        <dbReference type="EMBL" id="MDM4015186.1"/>
    </source>
</evidence>
<dbReference type="InterPro" id="IPR035807">
    <property type="entry name" value="PDC_E1_N"/>
</dbReference>
<dbReference type="PANTHER" id="PTHR43825:SF3">
    <property type="entry name" value="PYRUVATE DEHYDROGENASE E1 COMPONENT"/>
    <property type="match status" value="1"/>
</dbReference>
<gene>
    <name evidence="13" type="primary">aceE</name>
    <name evidence="13" type="ORF">QTN89_07080</name>
</gene>
<comment type="caution">
    <text evidence="13">The sequence shown here is derived from an EMBL/GenBank/DDBJ whole genome shotgun (WGS) entry which is preliminary data.</text>
</comment>
<dbReference type="InterPro" id="IPR004660">
    <property type="entry name" value="PDH_E1"/>
</dbReference>
<dbReference type="InterPro" id="IPR055152">
    <property type="entry name" value="Transketolase-like_C_2"/>
</dbReference>
<dbReference type="CDD" id="cd02017">
    <property type="entry name" value="TPP_E1_EcPDC_like"/>
    <property type="match status" value="1"/>
</dbReference>
<evidence type="ECO:0000259" key="12">
    <source>
        <dbReference type="Pfam" id="PF22613"/>
    </source>
</evidence>
<evidence type="ECO:0000256" key="3">
    <source>
        <dbReference type="ARBA" id="ARBA00012281"/>
    </source>
</evidence>
<proteinExistence type="predicted"/>
<dbReference type="RefSeq" id="WP_149496354.1">
    <property type="nucleotide sequence ID" value="NZ_CP141221.1"/>
</dbReference>
<dbReference type="SUPFAM" id="SSF52922">
    <property type="entry name" value="TK C-terminal domain-like"/>
    <property type="match status" value="1"/>
</dbReference>
<protein>
    <recommendedName>
        <fullName evidence="4 9">Pyruvate dehydrogenase E1 component</fullName>
        <ecNumber evidence="3 9">1.2.4.1</ecNumber>
    </recommendedName>
</protein>
<name>A0ABT7PFD9_9BACT</name>
<dbReference type="EMBL" id="JASZZN010000004">
    <property type="protein sequence ID" value="MDM4015186.1"/>
    <property type="molecule type" value="Genomic_DNA"/>
</dbReference>
<dbReference type="Pfam" id="PF22613">
    <property type="entry name" value="Transketolase_C_1"/>
    <property type="match status" value="1"/>
</dbReference>
<comment type="catalytic activity">
    <reaction evidence="8 9">
        <text>N(6)-[(R)-lipoyl]-L-lysyl-[protein] + pyruvate + H(+) = N(6)-[(R)-S(8)-acetyldihydrolipoyl]-L-lysyl-[protein] + CO2</text>
        <dbReference type="Rhea" id="RHEA:19189"/>
        <dbReference type="Rhea" id="RHEA-COMP:10474"/>
        <dbReference type="Rhea" id="RHEA-COMP:10478"/>
        <dbReference type="ChEBI" id="CHEBI:15361"/>
        <dbReference type="ChEBI" id="CHEBI:15378"/>
        <dbReference type="ChEBI" id="CHEBI:16526"/>
        <dbReference type="ChEBI" id="CHEBI:83099"/>
        <dbReference type="ChEBI" id="CHEBI:83111"/>
        <dbReference type="EC" id="1.2.4.1"/>
    </reaction>
</comment>
<evidence type="ECO:0000256" key="5">
    <source>
        <dbReference type="ARBA" id="ARBA00023002"/>
    </source>
</evidence>
<keyword evidence="5 9" id="KW-0560">Oxidoreductase</keyword>
<evidence type="ECO:0000256" key="4">
    <source>
        <dbReference type="ARBA" id="ARBA00017172"/>
    </source>
</evidence>
<dbReference type="PANTHER" id="PTHR43825">
    <property type="entry name" value="PYRUVATE DEHYDROGENASE E1 COMPONENT"/>
    <property type="match status" value="1"/>
</dbReference>
<dbReference type="Gene3D" id="3.40.50.920">
    <property type="match status" value="1"/>
</dbReference>
<dbReference type="PIRSF" id="PIRSF000156">
    <property type="entry name" value="Pyruvate_dh_E1"/>
    <property type="match status" value="1"/>
</dbReference>
<feature type="domain" description="Transketolase-like C-terminal" evidence="12">
    <location>
        <begin position="733"/>
        <end position="868"/>
    </location>
</feature>
<dbReference type="InterPro" id="IPR009014">
    <property type="entry name" value="Transketo_C/PFOR_II"/>
</dbReference>
<comment type="function">
    <text evidence="2 9">Component of the pyruvate dehydrogenase (PDH) complex, that catalyzes the overall conversion of pyruvate to acetyl-CoA and CO(2).</text>
</comment>
<dbReference type="InterPro" id="IPR005474">
    <property type="entry name" value="Transketolase_N"/>
</dbReference>
<evidence type="ECO:0000259" key="11">
    <source>
        <dbReference type="Pfam" id="PF17831"/>
    </source>
</evidence>
<evidence type="ECO:0000256" key="8">
    <source>
        <dbReference type="ARBA" id="ARBA00051231"/>
    </source>
</evidence>
<reference evidence="13 14" key="1">
    <citation type="submission" date="2023-06" db="EMBL/GenBank/DDBJ databases">
        <title>Roseiconus lacunae JC819 isolated from Gulf of Mannar region, Tamil Nadu.</title>
        <authorList>
            <person name="Pk S."/>
            <person name="Ch S."/>
            <person name="Ch V.R."/>
        </authorList>
    </citation>
    <scope>NUCLEOTIDE SEQUENCE [LARGE SCALE GENOMIC DNA]</scope>
    <source>
        <strain evidence="13 14">JC819</strain>
    </source>
</reference>
<evidence type="ECO:0000256" key="7">
    <source>
        <dbReference type="ARBA" id="ARBA00023317"/>
    </source>
</evidence>
<keyword evidence="14" id="KW-1185">Reference proteome</keyword>
<dbReference type="Pfam" id="PF17831">
    <property type="entry name" value="PDH_E1_M"/>
    <property type="match status" value="1"/>
</dbReference>
<dbReference type="InterPro" id="IPR051157">
    <property type="entry name" value="PDH/Transketolase"/>
</dbReference>
<feature type="domain" description="Pyruvate dehydrogenase E1 component middle" evidence="11">
    <location>
        <begin position="495"/>
        <end position="720"/>
    </location>
</feature>
<dbReference type="InterPro" id="IPR029061">
    <property type="entry name" value="THDP-binding"/>
</dbReference>
<accession>A0ABT7PFD9</accession>
<evidence type="ECO:0000256" key="2">
    <source>
        <dbReference type="ARBA" id="ARBA00003157"/>
    </source>
</evidence>
<dbReference type="EC" id="1.2.4.1" evidence="3 9"/>
<organism evidence="13 14">
    <name type="scientific">Roseiconus lacunae</name>
    <dbReference type="NCBI Taxonomy" id="2605694"/>
    <lineage>
        <taxon>Bacteria</taxon>
        <taxon>Pseudomonadati</taxon>
        <taxon>Planctomycetota</taxon>
        <taxon>Planctomycetia</taxon>
        <taxon>Pirellulales</taxon>
        <taxon>Pirellulaceae</taxon>
        <taxon>Roseiconus</taxon>
    </lineage>
</organism>
<dbReference type="SUPFAM" id="SSF52518">
    <property type="entry name" value="Thiamin diphosphate-binding fold (THDP-binding)"/>
    <property type="match status" value="2"/>
</dbReference>
<dbReference type="Gene3D" id="3.40.50.970">
    <property type="match status" value="2"/>
</dbReference>
<evidence type="ECO:0000256" key="6">
    <source>
        <dbReference type="ARBA" id="ARBA00023052"/>
    </source>
</evidence>
<dbReference type="GO" id="GO:0004739">
    <property type="term" value="F:pyruvate dehydrogenase (acetyl-transferring) activity"/>
    <property type="evidence" value="ECO:0007669"/>
    <property type="project" value="UniProtKB-EC"/>
</dbReference>